<dbReference type="NCBIfam" id="TIGR00096">
    <property type="entry name" value="16S rRNA (cytidine(1402)-2'-O)-methyltransferase"/>
    <property type="match status" value="1"/>
</dbReference>
<dbReference type="GO" id="GO:0005737">
    <property type="term" value="C:cytoplasm"/>
    <property type="evidence" value="ECO:0007669"/>
    <property type="project" value="UniProtKB-SubCell"/>
</dbReference>
<comment type="catalytic activity">
    <reaction evidence="6">
        <text>cytidine(1402) in 16S rRNA + S-adenosyl-L-methionine = 2'-O-methylcytidine(1402) in 16S rRNA + S-adenosyl-L-homocysteine + H(+)</text>
        <dbReference type="Rhea" id="RHEA:42924"/>
        <dbReference type="Rhea" id="RHEA-COMP:10285"/>
        <dbReference type="Rhea" id="RHEA-COMP:10286"/>
        <dbReference type="ChEBI" id="CHEBI:15378"/>
        <dbReference type="ChEBI" id="CHEBI:57856"/>
        <dbReference type="ChEBI" id="CHEBI:59789"/>
        <dbReference type="ChEBI" id="CHEBI:74495"/>
        <dbReference type="ChEBI" id="CHEBI:82748"/>
        <dbReference type="EC" id="2.1.1.198"/>
    </reaction>
</comment>
<dbReference type="PROSITE" id="PS01296">
    <property type="entry name" value="RSMI"/>
    <property type="match status" value="1"/>
</dbReference>
<evidence type="ECO:0000256" key="5">
    <source>
        <dbReference type="ARBA" id="ARBA00022691"/>
    </source>
</evidence>
<proteinExistence type="inferred from homology"/>
<keyword evidence="3 6" id="KW-0489">Methyltransferase</keyword>
<dbReference type="InterPro" id="IPR014776">
    <property type="entry name" value="4pyrrole_Mease_sub2"/>
</dbReference>
<gene>
    <name evidence="6" type="primary">rsmI</name>
    <name evidence="8" type="ORF">A2765_06660</name>
</gene>
<dbReference type="Pfam" id="PF00590">
    <property type="entry name" value="TP_methylase"/>
    <property type="match status" value="1"/>
</dbReference>
<dbReference type="Proteomes" id="UP000176377">
    <property type="component" value="Unassembled WGS sequence"/>
</dbReference>
<keyword evidence="1 6" id="KW-0963">Cytoplasm</keyword>
<dbReference type="FunFam" id="3.40.1010.10:FF:000007">
    <property type="entry name" value="Ribosomal RNA small subunit methyltransferase I"/>
    <property type="match status" value="1"/>
</dbReference>
<accession>A0A1F6DCW2</accession>
<evidence type="ECO:0000313" key="9">
    <source>
        <dbReference type="Proteomes" id="UP000176377"/>
    </source>
</evidence>
<dbReference type="PANTHER" id="PTHR46111">
    <property type="entry name" value="RIBOSOMAL RNA SMALL SUBUNIT METHYLTRANSFERASE I"/>
    <property type="match status" value="1"/>
</dbReference>
<evidence type="ECO:0000259" key="7">
    <source>
        <dbReference type="Pfam" id="PF00590"/>
    </source>
</evidence>
<dbReference type="Gene3D" id="3.30.950.10">
    <property type="entry name" value="Methyltransferase, Cobalt-precorrin-4 Transmethylase, Domain 2"/>
    <property type="match status" value="1"/>
</dbReference>
<dbReference type="EC" id="2.1.1.198" evidence="6"/>
<dbReference type="InterPro" id="IPR035996">
    <property type="entry name" value="4pyrrol_Methylase_sf"/>
</dbReference>
<feature type="domain" description="Tetrapyrrole methylase" evidence="7">
    <location>
        <begin position="3"/>
        <end position="203"/>
    </location>
</feature>
<dbReference type="Gene3D" id="3.40.1010.10">
    <property type="entry name" value="Cobalt-precorrin-4 Transmethylase, Domain 1"/>
    <property type="match status" value="1"/>
</dbReference>
<dbReference type="PIRSF" id="PIRSF005917">
    <property type="entry name" value="MTase_YraL"/>
    <property type="match status" value="1"/>
</dbReference>
<dbReference type="CDD" id="cd11648">
    <property type="entry name" value="RsmI"/>
    <property type="match status" value="1"/>
</dbReference>
<dbReference type="SUPFAM" id="SSF53790">
    <property type="entry name" value="Tetrapyrrole methylase"/>
    <property type="match status" value="1"/>
</dbReference>
<dbReference type="GO" id="GO:0070677">
    <property type="term" value="F:rRNA (cytosine-2'-O-)-methyltransferase activity"/>
    <property type="evidence" value="ECO:0007669"/>
    <property type="project" value="UniProtKB-UniRule"/>
</dbReference>
<comment type="function">
    <text evidence="6">Catalyzes the 2'-O-methylation of the ribose of cytidine 1402 (C1402) in 16S rRNA.</text>
</comment>
<sequence>MGKLSIVATPIGNLEDITLRALRTLKECDVIYAEDTRVTAKLLARYEIKKPLQRLDAVTEAKKAEEVLARLEAGEHVALVSDAGTPGISDPGVRLLRHIRTNGRMRIEAIPGASALTAALSISGVDTSEGFTFYGFLPHKKGRQTAVKKIAASEVPVVLYESPHRILKLLGEIENIAPAARVTVCRELTKLHEEVLSGTPADLAKQLEERKAARGEFVVIVEPRL</sequence>
<reference evidence="8 9" key="1">
    <citation type="journal article" date="2016" name="Nat. Commun.">
        <title>Thousands of microbial genomes shed light on interconnected biogeochemical processes in an aquifer system.</title>
        <authorList>
            <person name="Anantharaman K."/>
            <person name="Brown C.T."/>
            <person name="Hug L.A."/>
            <person name="Sharon I."/>
            <person name="Castelle C.J."/>
            <person name="Probst A.J."/>
            <person name="Thomas B.C."/>
            <person name="Singh A."/>
            <person name="Wilkins M.J."/>
            <person name="Karaoz U."/>
            <person name="Brodie E.L."/>
            <person name="Williams K.H."/>
            <person name="Hubbard S.S."/>
            <person name="Banfield J.F."/>
        </authorList>
    </citation>
    <scope>NUCLEOTIDE SEQUENCE [LARGE SCALE GENOMIC DNA]</scope>
</reference>
<dbReference type="PANTHER" id="PTHR46111:SF1">
    <property type="entry name" value="RIBOSOMAL RNA SMALL SUBUNIT METHYLTRANSFERASE I"/>
    <property type="match status" value="1"/>
</dbReference>
<dbReference type="InterPro" id="IPR018063">
    <property type="entry name" value="SAM_MeTrfase_RsmI_CS"/>
</dbReference>
<protein>
    <recommendedName>
        <fullName evidence="6">Ribosomal RNA small subunit methyltransferase I</fullName>
        <ecNumber evidence="6">2.1.1.198</ecNumber>
    </recommendedName>
    <alternativeName>
        <fullName evidence="6">16S rRNA 2'-O-ribose C1402 methyltransferase</fullName>
    </alternativeName>
    <alternativeName>
        <fullName evidence="6">rRNA (cytidine-2'-O-)-methyltransferase RsmI</fullName>
    </alternativeName>
</protein>
<comment type="caution">
    <text evidence="8">The sequence shown here is derived from an EMBL/GenBank/DDBJ whole genome shotgun (WGS) entry which is preliminary data.</text>
</comment>
<evidence type="ECO:0000256" key="1">
    <source>
        <dbReference type="ARBA" id="ARBA00022490"/>
    </source>
</evidence>
<evidence type="ECO:0000313" key="8">
    <source>
        <dbReference type="EMBL" id="OGG59268.1"/>
    </source>
</evidence>
<dbReference type="InterPro" id="IPR008189">
    <property type="entry name" value="rRNA_ssu_MeTfrase_I"/>
</dbReference>
<dbReference type="FunFam" id="3.30.950.10:FF:000002">
    <property type="entry name" value="Ribosomal RNA small subunit methyltransferase I"/>
    <property type="match status" value="1"/>
</dbReference>
<dbReference type="InterPro" id="IPR000878">
    <property type="entry name" value="4pyrrol_Mease"/>
</dbReference>
<dbReference type="EMBL" id="MFLA01000021">
    <property type="protein sequence ID" value="OGG59268.1"/>
    <property type="molecule type" value="Genomic_DNA"/>
</dbReference>
<keyword evidence="2 6" id="KW-0698">rRNA processing</keyword>
<name>A0A1F6DCW2_9BACT</name>
<keyword evidence="4 6" id="KW-0808">Transferase</keyword>
<organism evidence="8 9">
    <name type="scientific">Candidatus Kaiserbacteria bacterium RIFCSPHIGHO2_01_FULL_56_24</name>
    <dbReference type="NCBI Taxonomy" id="1798487"/>
    <lineage>
        <taxon>Bacteria</taxon>
        <taxon>Candidatus Kaiseribacteriota</taxon>
    </lineage>
</organism>
<dbReference type="AlphaFoldDB" id="A0A1F6DCW2"/>
<evidence type="ECO:0000256" key="4">
    <source>
        <dbReference type="ARBA" id="ARBA00022679"/>
    </source>
</evidence>
<evidence type="ECO:0000256" key="2">
    <source>
        <dbReference type="ARBA" id="ARBA00022552"/>
    </source>
</evidence>
<keyword evidence="5 6" id="KW-0949">S-adenosyl-L-methionine</keyword>
<evidence type="ECO:0000256" key="3">
    <source>
        <dbReference type="ARBA" id="ARBA00022603"/>
    </source>
</evidence>
<dbReference type="HAMAP" id="MF_01877">
    <property type="entry name" value="16SrRNA_methyltr_I"/>
    <property type="match status" value="1"/>
</dbReference>
<evidence type="ECO:0000256" key="6">
    <source>
        <dbReference type="HAMAP-Rule" id="MF_01877"/>
    </source>
</evidence>
<comment type="similarity">
    <text evidence="6">Belongs to the methyltransferase superfamily. RsmI family.</text>
</comment>
<comment type="subcellular location">
    <subcellularLocation>
        <location evidence="6">Cytoplasm</location>
    </subcellularLocation>
</comment>
<dbReference type="InterPro" id="IPR014777">
    <property type="entry name" value="4pyrrole_Mease_sub1"/>
</dbReference>